<dbReference type="Pfam" id="PF12158">
    <property type="entry name" value="DUF3592"/>
    <property type="match status" value="1"/>
</dbReference>
<evidence type="ECO:0000259" key="1">
    <source>
        <dbReference type="Pfam" id="PF12158"/>
    </source>
</evidence>
<sequence length="175" mass="19291">MMRLFVMLVLMGVGVVLAVAGGKNVLRAHASQTWPSVRGTVIYSYVEKTLRDDDPEYYAHRTADQYTYRPVVKYAYSVQGTPYTSDTFAFDRTGTGGPFDAQAVSRQYRRGQPVTVHYEPDDPAVACLQCGSTEPVNHVAMLGGGVFVLLAIGNLVEIWRRARAPIPQPPPDAVR</sequence>
<organism evidence="2 3">
    <name type="scientific">Corallococcus macrosporus</name>
    <dbReference type="NCBI Taxonomy" id="35"/>
    <lineage>
        <taxon>Bacteria</taxon>
        <taxon>Pseudomonadati</taxon>
        <taxon>Myxococcota</taxon>
        <taxon>Myxococcia</taxon>
        <taxon>Myxococcales</taxon>
        <taxon>Cystobacterineae</taxon>
        <taxon>Myxococcaceae</taxon>
        <taxon>Corallococcus</taxon>
    </lineage>
</organism>
<protein>
    <submittedName>
        <fullName evidence="2">DUF3592 domain-containing protein</fullName>
    </submittedName>
</protein>
<gene>
    <name evidence="2" type="ORF">JYK02_35000</name>
</gene>
<comment type="caution">
    <text evidence="2">The sequence shown here is derived from an EMBL/GenBank/DDBJ whole genome shotgun (WGS) entry which is preliminary data.</text>
</comment>
<reference evidence="2 3" key="1">
    <citation type="submission" date="2021-02" db="EMBL/GenBank/DDBJ databases">
        <title>De Novo genome assembly of isolated myxobacteria.</title>
        <authorList>
            <person name="Stevens D.C."/>
        </authorList>
    </citation>
    <scope>NUCLEOTIDE SEQUENCE [LARGE SCALE GENOMIC DNA]</scope>
    <source>
        <strain evidence="2 3">ATCC 29039</strain>
    </source>
</reference>
<dbReference type="Proteomes" id="UP000664052">
    <property type="component" value="Unassembled WGS sequence"/>
</dbReference>
<name>A0ABS3DN19_9BACT</name>
<evidence type="ECO:0000313" key="2">
    <source>
        <dbReference type="EMBL" id="MBN8232740.1"/>
    </source>
</evidence>
<keyword evidence="3" id="KW-1185">Reference proteome</keyword>
<feature type="domain" description="DUF3592" evidence="1">
    <location>
        <begin position="38"/>
        <end position="130"/>
    </location>
</feature>
<proteinExistence type="predicted"/>
<accession>A0ABS3DN19</accession>
<dbReference type="EMBL" id="JAFIMU010000013">
    <property type="protein sequence ID" value="MBN8232740.1"/>
    <property type="molecule type" value="Genomic_DNA"/>
</dbReference>
<dbReference type="RefSeq" id="WP_207057272.1">
    <property type="nucleotide sequence ID" value="NZ_JAFIMU010000013.1"/>
</dbReference>
<dbReference type="InterPro" id="IPR021994">
    <property type="entry name" value="DUF3592"/>
</dbReference>
<evidence type="ECO:0000313" key="3">
    <source>
        <dbReference type="Proteomes" id="UP000664052"/>
    </source>
</evidence>